<feature type="domain" description="HYR" evidence="11">
    <location>
        <begin position="3768"/>
        <end position="3850"/>
    </location>
</feature>
<dbReference type="InterPro" id="IPR003410">
    <property type="entry name" value="HYR_dom"/>
</dbReference>
<comment type="caution">
    <text evidence="6">Lacks conserved residue(s) required for the propagation of feature annotation.</text>
</comment>
<evidence type="ECO:0000256" key="7">
    <source>
        <dbReference type="SAM" id="MobiDB-lite"/>
    </source>
</evidence>
<feature type="domain" description="HYR" evidence="11">
    <location>
        <begin position="1905"/>
        <end position="1988"/>
    </location>
</feature>
<dbReference type="Pfam" id="PF02494">
    <property type="entry name" value="HYR"/>
    <property type="match status" value="42"/>
</dbReference>
<keyword evidence="5" id="KW-0325">Glycoprotein</keyword>
<dbReference type="PROSITE" id="PS01186">
    <property type="entry name" value="EGF_2"/>
    <property type="match status" value="6"/>
</dbReference>
<keyword evidence="3" id="KW-0677">Repeat</keyword>
<dbReference type="PROSITE" id="PS01180">
    <property type="entry name" value="CUB"/>
    <property type="match status" value="1"/>
</dbReference>
<evidence type="ECO:0000256" key="8">
    <source>
        <dbReference type="SAM" id="Phobius"/>
    </source>
</evidence>
<feature type="domain" description="HYR" evidence="11">
    <location>
        <begin position="3937"/>
        <end position="4020"/>
    </location>
</feature>
<feature type="disulfide bond" evidence="6">
    <location>
        <begin position="4256"/>
        <end position="4265"/>
    </location>
</feature>
<feature type="domain" description="HYR" evidence="11">
    <location>
        <begin position="1401"/>
        <end position="1484"/>
    </location>
</feature>
<dbReference type="InterPro" id="IPR001881">
    <property type="entry name" value="EGF-like_Ca-bd_dom"/>
</dbReference>
<feature type="domain" description="HYR" evidence="11">
    <location>
        <begin position="1821"/>
        <end position="1904"/>
    </location>
</feature>
<dbReference type="PROSITE" id="PS50825">
    <property type="entry name" value="HYR"/>
    <property type="match status" value="42"/>
</dbReference>
<feature type="disulfide bond" evidence="6">
    <location>
        <begin position="3187"/>
        <end position="3196"/>
    </location>
</feature>
<feature type="transmembrane region" description="Helical" evidence="8">
    <location>
        <begin position="4285"/>
        <end position="4306"/>
    </location>
</feature>
<dbReference type="Gene3D" id="2.10.25.10">
    <property type="entry name" value="Laminin"/>
    <property type="match status" value="11"/>
</dbReference>
<feature type="domain" description="HYR" evidence="11">
    <location>
        <begin position="2325"/>
        <end position="2408"/>
    </location>
</feature>
<feature type="disulfide bond" evidence="6">
    <location>
        <begin position="2979"/>
        <end position="2988"/>
    </location>
</feature>
<feature type="domain" description="HYR" evidence="11">
    <location>
        <begin position="562"/>
        <end position="645"/>
    </location>
</feature>
<proteinExistence type="predicted"/>
<dbReference type="PROSITE" id="PS00022">
    <property type="entry name" value="EGF_1"/>
    <property type="match status" value="11"/>
</dbReference>
<feature type="domain" description="HYR" evidence="11">
    <location>
        <begin position="646"/>
        <end position="729"/>
    </location>
</feature>
<reference evidence="12" key="1">
    <citation type="submission" date="2021-10" db="EMBL/GenBank/DDBJ databases">
        <title>Tropical sea cucumber genome reveals ecological adaptation and Cuvierian tubules defense mechanism.</title>
        <authorList>
            <person name="Chen T."/>
        </authorList>
    </citation>
    <scope>NUCLEOTIDE SEQUENCE</scope>
    <source>
        <strain evidence="12">Nanhai2018</strain>
        <tissue evidence="12">Muscle</tissue>
    </source>
</reference>
<dbReference type="SUPFAM" id="SSF49854">
    <property type="entry name" value="Spermadhesin, CUB domain"/>
    <property type="match status" value="1"/>
</dbReference>
<feature type="domain" description="HYR" evidence="11">
    <location>
        <begin position="2577"/>
        <end position="2660"/>
    </location>
</feature>
<feature type="domain" description="HYR" evidence="11">
    <location>
        <begin position="2241"/>
        <end position="2324"/>
    </location>
</feature>
<feature type="domain" description="HYR" evidence="11">
    <location>
        <begin position="1317"/>
        <end position="1400"/>
    </location>
</feature>
<feature type="domain" description="EGF-like" evidence="10">
    <location>
        <begin position="2991"/>
        <end position="3029"/>
    </location>
</feature>
<feature type="disulfide bond" evidence="6">
    <location>
        <begin position="3102"/>
        <end position="3111"/>
    </location>
</feature>
<dbReference type="FunFam" id="2.10.25.10:FF:000321">
    <property type="entry name" value="Protein delta homolog 1"/>
    <property type="match status" value="1"/>
</dbReference>
<evidence type="ECO:0000256" key="5">
    <source>
        <dbReference type="ARBA" id="ARBA00023180"/>
    </source>
</evidence>
<feature type="domain" description="EGF-like" evidence="10">
    <location>
        <begin position="3336"/>
        <end position="3381"/>
    </location>
</feature>
<dbReference type="CDD" id="cd00054">
    <property type="entry name" value="EGF_CA"/>
    <property type="match status" value="10"/>
</dbReference>
<feature type="disulfide bond" evidence="6">
    <location>
        <begin position="3318"/>
        <end position="3327"/>
    </location>
</feature>
<protein>
    <submittedName>
        <fullName evidence="12">Hyalin</fullName>
    </submittedName>
</protein>
<feature type="disulfide bond" evidence="6">
    <location>
        <begin position="4237"/>
        <end position="4254"/>
    </location>
</feature>
<evidence type="ECO:0000259" key="9">
    <source>
        <dbReference type="PROSITE" id="PS01180"/>
    </source>
</evidence>
<evidence type="ECO:0000259" key="11">
    <source>
        <dbReference type="PROSITE" id="PS50825"/>
    </source>
</evidence>
<feature type="domain" description="HYR" evidence="11">
    <location>
        <begin position="981"/>
        <end position="1064"/>
    </location>
</feature>
<feature type="domain" description="EGF-like" evidence="10">
    <location>
        <begin position="3384"/>
        <end position="3420"/>
    </location>
</feature>
<dbReference type="SMART" id="SM00181">
    <property type="entry name" value="EGF"/>
    <property type="match status" value="11"/>
</dbReference>
<feature type="domain" description="EGF-like" evidence="10">
    <location>
        <begin position="3072"/>
        <end position="3112"/>
    </location>
</feature>
<feature type="disulfide bond" evidence="6">
    <location>
        <begin position="3019"/>
        <end position="3028"/>
    </location>
</feature>
<feature type="disulfide bond" evidence="6">
    <location>
        <begin position="3000"/>
        <end position="3017"/>
    </location>
</feature>
<keyword evidence="13" id="KW-1185">Reference proteome</keyword>
<evidence type="ECO:0000256" key="1">
    <source>
        <dbReference type="ARBA" id="ARBA00022536"/>
    </source>
</evidence>
<dbReference type="SMART" id="SM00179">
    <property type="entry name" value="EGF_CA"/>
    <property type="match status" value="6"/>
</dbReference>
<feature type="domain" description="HYR" evidence="11">
    <location>
        <begin position="4109"/>
        <end position="4193"/>
    </location>
</feature>
<feature type="compositionally biased region" description="Low complexity" evidence="7">
    <location>
        <begin position="3201"/>
        <end position="3279"/>
    </location>
</feature>
<dbReference type="GO" id="GO:0005509">
    <property type="term" value="F:calcium ion binding"/>
    <property type="evidence" value="ECO:0007669"/>
    <property type="project" value="InterPro"/>
</dbReference>
<feature type="domain" description="HYR" evidence="11">
    <location>
        <begin position="478"/>
        <end position="561"/>
    </location>
</feature>
<evidence type="ECO:0000256" key="6">
    <source>
        <dbReference type="PROSITE-ProRule" id="PRU00076"/>
    </source>
</evidence>
<feature type="domain" description="HYR" evidence="11">
    <location>
        <begin position="898"/>
        <end position="980"/>
    </location>
</feature>
<dbReference type="PROSITE" id="PS50026">
    <property type="entry name" value="EGF_3"/>
    <property type="match status" value="11"/>
</dbReference>
<feature type="domain" description="HYR" evidence="11">
    <location>
        <begin position="3511"/>
        <end position="3594"/>
    </location>
</feature>
<feature type="domain" description="HYR" evidence="11">
    <location>
        <begin position="2829"/>
        <end position="2911"/>
    </location>
</feature>
<sequence>MYKFFNIVSYYFSADIDEIFTCYGSQCSSGTFSSPGWPTQVYSARYGGLYLLYIPGATEINLSFDSPFAIEELKDELYIGPGLSYTIEQLDGQTVENDHYFFEGSNVPASFTIASDTVWMVFLTDKNVQLNGFQVRWQAADNTAPVISGCPNNIAQTVELGTASAVVSWVEPTATDDSGIVTRIVRTHEPNTAFNVGPTTVTYIFEDGNSNRAVCSFTVTINTEDNTPPTIQGCPTSQSATAPLGTNSAVVTWVEPTATDLSGAVSLQSRSHIPGSSFSVGTTTVLYIFEDAFGNTAPCSFNIVVTAEVDVTMPVISNCPANIQRTVSLGTAELAVTWVEPTATDNSGTANLVVRSNEPGSNFPVGTTTVTYVFSDPSGNNAFCQFTVTVSTAVDNQPPVISDCPDNININVELGTASAVVTWLEPTATDNSGVANLVTRTAAPGSSFNLGDTTVTYIFSDNSNNINTCVFTVTVTPVDTVPPTILNCPSEIGRVVEVGLTGLPVTWEEPTATDLSGPVTLVSRSHTPGSTFPITTTLVIYRFEDSSGNPATCSFPVTITAQDTTPPVISNCPEGIVRVVELGSSGLVVTWSEPSATDNSGSSFLQSRSNAPGDFFLVGATMVTYNFVDATGNSAQCSFTVNVVMQDTTPPTIDNCPVSFSVVYELGTAGRTVSWTEPTATDLSNVVELVLRTHQPGDFFTAGDTTVRYNFADAEGNIAECIFTVTLIPDDSIAPTISNCPADMTVSVELGLSSGAAFWNEPTATDASGQVSLLSRTAAPGDLFPLGVNSVTYEFVDSSGNIARCTFTITVVTVDTTPPTISNCPANIEVTVELGSTGTVVTWVEPTATDLSGPVSLTTRTNAPGSVLPLGITVVAYRFEDSSGNPAVCSFTVTVVPTDTTPPTISNCPNNINQVIELGTQSVVVTWVEPTATDVSGQVFVSRSQAPGNLFSVGQTTVMYTFTDSVGNLAICQFVVTVVTEDTVPPTILNGPDNIVETVELGVTSAVISWSEPTATDISGTATLTSRSHAPGTSFPIGTTTVTYRFTDASGNPSDFQFTVTVLTEDTTPPTISNCPENIDVSVELGNTNAVVTWVEPTATDLSGVVNLVGRTAEPGSTFPLGSTTVTYIFSDNSGNNNVCTFTITVSTVDTMAPVISNCPENIFVTIELGTSGTTVSWVEPTATDLSGSVTLADRSHAPGSTFPVGTTVVTYTFADSSGISAMCSFLVTVNEEDTVPPTILNGPDNIVEVVELGVTSAVISWPEPTATDISGTATLTSRSHAPGTSFPIGTTTVTYRFTDASGNPSDYQFTVTVLTEDTTPPTVQNCPANLNAITELGTSGAVVSWVEPTAVDISGVVNIVSQSHQPSTFFPVGSTVVTYIFSDGSGNTSPCSFTVTVGTEDTTRPEISNCPEDVSVIIELGTGSAAAFWVEPTATDLSGVVTLSTQTASPGDIFTVGSTTVTYIFSDNSGNSNVCSFNVIVTTDDTTPPVITNCPAPIPLVIELGSTGAVAVWQEPTATDISGAVTLTDRTHSPGSTFPIGTTVVRYTFTDSSGNSAVCSFPITVTVEDTTPPTIQNCPANIVETIELGISSVIITWVEPTAVDASGQVSLTTRTAQPGTAFAVGSRTVLYTFTDSSGNAASCEFVVTVFTSDTTPPTIQNCPADQTTVVELGTNGAVVTWVEPTAVDLSGVANILSQTHQSGTFFPLGTTEVIYTFVDASGNTSPCPFRVIVTADDTVPPTIQGCPSTIQITIELGVGTAAAFWVEPTATDLSGTTTLVSRSSSPGDIFPVGTTAVTYIFADSSGNDDFCTFNVVVSTEDTTPPVISNCPSPIPIVVELGSTGSIAVWVEPTATDISGLVSLTERTHTPGSTFALGSTVVRYTFTDSAGNPAVCSFPVTVTTEDTTPPVIQNCPANIARVVELGTNSVVVTWVEPTATDISGQVTLTERSNQPGSSFPVDSTTVRYTFTDGSGNFATCEFLVIVTSDDTMPPTIQNCPTDLTAITELGTGSTSVTWIEPTAVDISGVANLVTRTNTPGSSFPVGATIVRYTFADASGNPSTCSFTVTVITEDTTRPTISNCPTDISISVELGVNSATAFWVEPTATDLSGVVNIDTRTNSPGDAFPVGTTVVTYIFSDNSGNSDVCSFRVIISNIDTTPPVITNCPAPIPLVIELGSTGAVAVWQEPTATDLSGVVSLTERTHSPGSTFPVGSTVVRYTFTDSSGNPAVCSFPVTVSTVDTTPPTIQNCPANIIESIELGVSSVVITWVEPTAVDASGQVSLTTRTAQPGTAFAVGSTTVLYTFTDSSGNPASCEFTVTVITMDTTRPVIQNCPNDISIDVELGVGSAAAFWVEPTATDLSGVVSLLTRSHSPGDLFPLGSTSVLYTFVDASDNSNTCTFIVLVTAVDTTPPVISNCPPNLPLVIELGSTGAVATWIEPTATDLSGVVNLVERTHTPGSTYPVGTTFVTYRFADNSGNPAVCSFIITVSTEDTTPPTIQNCPANIVDTVELGVASLVVSWLEPTAVDASGQVSLTARSQVPGSAFIVGSTTVTYEFTDSSGNAAVCDFTITILTEDTTPPTISQCPANIQTETDITSPGIIVTWVNPTATDLSGTATIVQQTAQSGSFFTVGTTTVRIEFADASGNSAACVFTVEVVQVDVNRPTILNCPQNIQRAVEVGIGGTEVFYTVPQATDDSGTATLITESHTSGQFFPVGTTVVTYIFADPSGNTADCIFQIIINEVDTLMPILSGCPGNIVQQVPLGSPGTVITWTEPQVSDNSGIVNLVSQSHTSGSFFVVGTTTVIYVFADPSSNEAECTFSVTIIEVDDEPPTPSCSSDIAVTVIAGEGSRPVSWPVPVVTDNSGSASIVSSSNQPGDLFPVGVTQVTYTFVDGSGNDASCSWNVFVVEANPCNPDPCQNGAACVITSETEFFCVCPDCFSGTLCEFATSACTNNMCSNGGVCVPVEGSCTQYTCECPSCFIGAFCDIPVDACDNNQCQNGAQCVQDSTCTQYTCQCPNCFTGRFCEVAYNACDDNACLNGAACTSVAGSCTEYTCTCPSCFTGAFCEIAKTACNPNPCQNNGNCITSFDSSCFAYTCQCQGCFTGFNCEVAIPPACDANPCLNGAVCSEIAGTCGGYSCQCLPGFAGTKCEEFSAINQNPCNSSPCDNGATCLTMDGNYYICVCRDGYSGINCGQLTGDPSSGEPSSGDPSSGEPSSGDPSSGDPSSGDPSSGDPSSGDPSSGDPSSGDPSSGDPSSGDPSSGAGDPSSGAGDPSSLVPPTCSSNPCMNGAICRESYNSNSSPLGIYVPQYTCICLNGFTGPNCQFTTASAPALDICNLGSRPPCENGGTCANNYHSFDQDVDYFCFCPTGFIGHNCETETTNPCDSNPCQNNAICTAFNTYYTCTCQTGFTGTTCETISSADVTGPTVANCPSTISVNVPIGTVGQVTWTEPVATDASGTVDLVYQSRTPGSQFSVGTTPVAYVFVDAYRNPTVCLFFVRVTSSQSIDTTAPVITGCPGDVLVEVPLGATSGVAFWIEPTATDNSQVVPTVTSTATPGSVFNLGTTVVTYVFTDAAGNEARCPFNVVVAVENTDTTGPVISGCPSDIVVNIPGGMFGSASWTAPTATDESGVAQLVSGPATSAGFFSVGSTTVRYVFEDASGNQAICAFDVIVSTGTADNTAPVISGCPSGVVATTAPGATSAVASWNVPTASDDSGMVSLISVTASPGDSFPIGSTEVTYTFRDPSGNLALCSFMVVVIAGSGDVTPPTISNCPASQTVSVQTGLSGAIVSWVEPTATDASGIASVVSNANPGDFFPLGVTVVTYQFTDNANLVAECTFNVLVVAGSDSIAPVISNCPSNIVQNLPTGSFASVSWTAPTAVDETSEVTVVGPSVPAGFFGIGTTTVMYTFSDAAGNEAVCDFTITIVSGGGGDTTAPVISGCPGTILVTAAPGASSAVAFWTIPTATDDSGTASLTSASASPGDSFPLGVTEVTYTFSDPSGNPASCIFNVVVTTGTIVDNDPPVISNCPSDIFQQVTQPATGAIISWTEPTAVDAISEVTVDRSAVPGTFFGLGSTLVMYTFSDAAGNSDFCQFTVTVTASGVVTNPPEISNCPADPIERTVGSIDDDGVVSWTPEPSATSTLGEVTVTQSHNSGDTFPVGTTTVTYSFEDVLGNQANCSFMVVVIRGPNACSGDPCPEGQSCFYASDQFLCRPATRRRRDLLSSDEICPCKNNGTCHRQESIPGAYCKCPPGFSGILCDKVEIYMKKGEPQVRIDSQWSMVAVMGILVVVILVLAFTLYSMSARVAAAGGKRPDEVAIIH</sequence>
<dbReference type="EMBL" id="JAIZAY010000005">
    <property type="protein sequence ID" value="KAJ8042510.1"/>
    <property type="molecule type" value="Genomic_DNA"/>
</dbReference>
<feature type="domain" description="HYR" evidence="11">
    <location>
        <begin position="730"/>
        <end position="813"/>
    </location>
</feature>
<feature type="domain" description="HYR" evidence="11">
    <location>
        <begin position="814"/>
        <end position="897"/>
    </location>
</feature>
<feature type="domain" description="HYR" evidence="11">
    <location>
        <begin position="140"/>
        <end position="223"/>
    </location>
</feature>
<feature type="domain" description="HYR" evidence="11">
    <location>
        <begin position="3597"/>
        <end position="3679"/>
    </location>
</feature>
<feature type="domain" description="HYR" evidence="11">
    <location>
        <begin position="1149"/>
        <end position="1232"/>
    </location>
</feature>
<dbReference type="InterPro" id="IPR000859">
    <property type="entry name" value="CUB_dom"/>
</dbReference>
<feature type="domain" description="HYR" evidence="11">
    <location>
        <begin position="3852"/>
        <end position="3933"/>
    </location>
</feature>
<feature type="domain" description="HYR" evidence="11">
    <location>
        <begin position="309"/>
        <end position="392"/>
    </location>
</feature>
<feature type="domain" description="EGF-like" evidence="10">
    <location>
        <begin position="3281"/>
        <end position="3328"/>
    </location>
</feature>
<feature type="disulfide bond" evidence="6">
    <location>
        <begin position="3144"/>
        <end position="3153"/>
    </location>
</feature>
<feature type="domain" description="HYR" evidence="11">
    <location>
        <begin position="2661"/>
        <end position="2744"/>
    </location>
</feature>
<organism evidence="12 13">
    <name type="scientific">Holothuria leucospilota</name>
    <name type="common">Black long sea cucumber</name>
    <name type="synonym">Mertensiothuria leucospilota</name>
    <dbReference type="NCBI Taxonomy" id="206669"/>
    <lineage>
        <taxon>Eukaryota</taxon>
        <taxon>Metazoa</taxon>
        <taxon>Echinodermata</taxon>
        <taxon>Eleutherozoa</taxon>
        <taxon>Echinozoa</taxon>
        <taxon>Holothuroidea</taxon>
        <taxon>Aspidochirotacea</taxon>
        <taxon>Aspidochirotida</taxon>
        <taxon>Holothuriidae</taxon>
        <taxon>Holothuria</taxon>
    </lineage>
</organism>
<keyword evidence="8" id="KW-0812">Transmembrane</keyword>
<name>A0A9Q1HE08_HOLLE</name>
<feature type="domain" description="HYR" evidence="11">
    <location>
        <begin position="2073"/>
        <end position="2156"/>
    </location>
</feature>
<comment type="caution">
    <text evidence="12">The sequence shown here is derived from an EMBL/GenBank/DDBJ whole genome shotgun (WGS) entry which is preliminary data.</text>
</comment>
<feature type="domain" description="HYR" evidence="11">
    <location>
        <begin position="1989"/>
        <end position="2072"/>
    </location>
</feature>
<feature type="domain" description="HYR" evidence="11">
    <location>
        <begin position="2745"/>
        <end position="2828"/>
    </location>
</feature>
<dbReference type="Pfam" id="PF00431">
    <property type="entry name" value="CUB"/>
    <property type="match status" value="1"/>
</dbReference>
<evidence type="ECO:0000256" key="3">
    <source>
        <dbReference type="ARBA" id="ARBA00022737"/>
    </source>
</evidence>
<dbReference type="PANTHER" id="PTHR24273">
    <property type="entry name" value="FI04643P-RELATED"/>
    <property type="match status" value="1"/>
</dbReference>
<keyword evidence="1 6" id="KW-0245">EGF-like domain</keyword>
<feature type="domain" description="HYR" evidence="11">
    <location>
        <begin position="2493"/>
        <end position="2576"/>
    </location>
</feature>
<dbReference type="InterPro" id="IPR035914">
    <property type="entry name" value="Sperma_CUB_dom_sf"/>
</dbReference>
<feature type="domain" description="HYR" evidence="11">
    <location>
        <begin position="1233"/>
        <end position="1316"/>
    </location>
</feature>
<keyword evidence="8" id="KW-0472">Membrane</keyword>
<feature type="domain" description="EGF-like" evidence="10">
    <location>
        <begin position="3115"/>
        <end position="3154"/>
    </location>
</feature>
<feature type="domain" description="HYR" evidence="11">
    <location>
        <begin position="3425"/>
        <end position="3507"/>
    </location>
</feature>
<dbReference type="OrthoDB" id="10043087at2759"/>
<keyword evidence="4 6" id="KW-1015">Disulfide bond</keyword>
<feature type="domain" description="HYR" evidence="11">
    <location>
        <begin position="2157"/>
        <end position="2240"/>
    </location>
</feature>
<feature type="domain" description="HYR" evidence="11">
    <location>
        <begin position="1653"/>
        <end position="1736"/>
    </location>
</feature>
<dbReference type="Pfam" id="PF00008">
    <property type="entry name" value="EGF"/>
    <property type="match status" value="1"/>
</dbReference>
<evidence type="ECO:0000313" key="12">
    <source>
        <dbReference type="EMBL" id="KAJ8042510.1"/>
    </source>
</evidence>
<dbReference type="SMART" id="SM00042">
    <property type="entry name" value="CUB"/>
    <property type="match status" value="1"/>
</dbReference>
<evidence type="ECO:0000313" key="13">
    <source>
        <dbReference type="Proteomes" id="UP001152320"/>
    </source>
</evidence>
<feature type="domain" description="HYR" evidence="11">
    <location>
        <begin position="224"/>
        <end position="307"/>
    </location>
</feature>
<dbReference type="PANTHER" id="PTHR24273:SF32">
    <property type="entry name" value="HYALIN"/>
    <property type="match status" value="1"/>
</dbReference>
<feature type="domain" description="HYR" evidence="11">
    <location>
        <begin position="1065"/>
        <end position="1148"/>
    </location>
</feature>
<evidence type="ECO:0000256" key="2">
    <source>
        <dbReference type="ARBA" id="ARBA00022729"/>
    </source>
</evidence>
<feature type="domain" description="EGF-like" evidence="10">
    <location>
        <begin position="3160"/>
        <end position="3197"/>
    </location>
</feature>
<feature type="domain" description="EGF-like" evidence="10">
    <location>
        <begin position="4231"/>
        <end position="4266"/>
    </location>
</feature>
<dbReference type="SUPFAM" id="SSF57196">
    <property type="entry name" value="EGF/Laminin"/>
    <property type="match status" value="8"/>
</dbReference>
<accession>A0A9Q1HE08</accession>
<feature type="domain" description="HYR" evidence="11">
    <location>
        <begin position="2409"/>
        <end position="2492"/>
    </location>
</feature>
<feature type="domain" description="EGF-like" evidence="10">
    <location>
        <begin position="2950"/>
        <end position="2989"/>
    </location>
</feature>
<feature type="domain" description="HYR" evidence="11">
    <location>
        <begin position="4024"/>
        <end position="4106"/>
    </location>
</feature>
<feature type="domain" description="HYR" evidence="11">
    <location>
        <begin position="394"/>
        <end position="477"/>
    </location>
</feature>
<feature type="disulfide bond" evidence="6">
    <location>
        <begin position="3410"/>
        <end position="3419"/>
    </location>
</feature>
<dbReference type="InterPro" id="IPR000742">
    <property type="entry name" value="EGF"/>
</dbReference>
<keyword evidence="2" id="KW-0732">Signal</keyword>
<feature type="region of interest" description="Disordered" evidence="7">
    <location>
        <begin position="3199"/>
        <end position="3280"/>
    </location>
</feature>
<dbReference type="Proteomes" id="UP001152320">
    <property type="component" value="Chromosome 5"/>
</dbReference>
<feature type="domain" description="EGF-like" evidence="10">
    <location>
        <begin position="3031"/>
        <end position="3070"/>
    </location>
</feature>
<gene>
    <name evidence="12" type="ORF">HOLleu_13579</name>
</gene>
<feature type="domain" description="HYR" evidence="11">
    <location>
        <begin position="1569"/>
        <end position="1652"/>
    </location>
</feature>
<evidence type="ECO:0000259" key="10">
    <source>
        <dbReference type="PROSITE" id="PS50026"/>
    </source>
</evidence>
<feature type="disulfide bond" evidence="6">
    <location>
        <begin position="3060"/>
        <end position="3069"/>
    </location>
</feature>
<feature type="domain" description="EGF-like" evidence="10">
    <location>
        <begin position="2911"/>
        <end position="2948"/>
    </location>
</feature>
<feature type="domain" description="HYR" evidence="11">
    <location>
        <begin position="3682"/>
        <end position="3765"/>
    </location>
</feature>
<feature type="domain" description="HYR" evidence="11">
    <location>
        <begin position="1485"/>
        <end position="1568"/>
    </location>
</feature>
<feature type="disulfide bond" evidence="6">
    <location>
        <begin position="2938"/>
        <end position="2947"/>
    </location>
</feature>
<feature type="disulfide bond" evidence="6">
    <location>
        <begin position="3371"/>
        <end position="3380"/>
    </location>
</feature>
<dbReference type="Gene3D" id="2.60.120.290">
    <property type="entry name" value="Spermadhesin, CUB domain"/>
    <property type="match status" value="1"/>
</dbReference>
<feature type="domain" description="CUB" evidence="9">
    <location>
        <begin position="12"/>
        <end position="140"/>
    </location>
</feature>
<evidence type="ECO:0000256" key="4">
    <source>
        <dbReference type="ARBA" id="ARBA00023157"/>
    </source>
</evidence>
<keyword evidence="8" id="KW-1133">Transmembrane helix</keyword>
<feature type="domain" description="HYR" evidence="11">
    <location>
        <begin position="1737"/>
        <end position="1820"/>
    </location>
</feature>